<gene>
    <name evidence="2" type="ORF">TSOC_006530</name>
</gene>
<dbReference type="Proteomes" id="UP000236333">
    <property type="component" value="Unassembled WGS sequence"/>
</dbReference>
<protein>
    <submittedName>
        <fullName evidence="2">Uncharacterized protein</fullName>
    </submittedName>
</protein>
<evidence type="ECO:0000256" key="1">
    <source>
        <dbReference type="SAM" id="Phobius"/>
    </source>
</evidence>
<dbReference type="OrthoDB" id="523296at2759"/>
<keyword evidence="1" id="KW-0812">Transmembrane</keyword>
<proteinExistence type="predicted"/>
<comment type="caution">
    <text evidence="2">The sequence shown here is derived from an EMBL/GenBank/DDBJ whole genome shotgun (WGS) entry which is preliminary data.</text>
</comment>
<keyword evidence="3" id="KW-1185">Reference proteome</keyword>
<dbReference type="AlphaFoldDB" id="A0A2J8A3F9"/>
<evidence type="ECO:0000313" key="2">
    <source>
        <dbReference type="EMBL" id="PNH07028.1"/>
    </source>
</evidence>
<sequence length="91" mass="10099">MSYYAYFTRANFSFPTGIAALVGGLTYLNVFTGRPASLTKEISKGEYTATPTVYLQHPELHPTRLPKVPNMTDVPPALEELMHKAHGKAHH</sequence>
<keyword evidence="1" id="KW-1133">Transmembrane helix</keyword>
<organism evidence="2 3">
    <name type="scientific">Tetrabaena socialis</name>
    <dbReference type="NCBI Taxonomy" id="47790"/>
    <lineage>
        <taxon>Eukaryota</taxon>
        <taxon>Viridiplantae</taxon>
        <taxon>Chlorophyta</taxon>
        <taxon>core chlorophytes</taxon>
        <taxon>Chlorophyceae</taxon>
        <taxon>CS clade</taxon>
        <taxon>Chlamydomonadales</taxon>
        <taxon>Tetrabaenaceae</taxon>
        <taxon>Tetrabaena</taxon>
    </lineage>
</organism>
<name>A0A2J8A3F9_9CHLO</name>
<evidence type="ECO:0000313" key="3">
    <source>
        <dbReference type="Proteomes" id="UP000236333"/>
    </source>
</evidence>
<feature type="transmembrane region" description="Helical" evidence="1">
    <location>
        <begin position="12"/>
        <end position="31"/>
    </location>
</feature>
<keyword evidence="1" id="KW-0472">Membrane</keyword>
<reference evidence="2 3" key="1">
    <citation type="journal article" date="2017" name="Mol. Biol. Evol.">
        <title>The 4-celled Tetrabaena socialis nuclear genome reveals the essential components for genetic control of cell number at the origin of multicellularity in the volvocine lineage.</title>
        <authorList>
            <person name="Featherston J."/>
            <person name="Arakaki Y."/>
            <person name="Hanschen E.R."/>
            <person name="Ferris P.J."/>
            <person name="Michod R.E."/>
            <person name="Olson B.J.S.C."/>
            <person name="Nozaki H."/>
            <person name="Durand P.M."/>
        </authorList>
    </citation>
    <scope>NUCLEOTIDE SEQUENCE [LARGE SCALE GENOMIC DNA]</scope>
    <source>
        <strain evidence="2 3">NIES-571</strain>
    </source>
</reference>
<dbReference type="EMBL" id="PGGS01000202">
    <property type="protein sequence ID" value="PNH07028.1"/>
    <property type="molecule type" value="Genomic_DNA"/>
</dbReference>
<accession>A0A2J8A3F9</accession>